<evidence type="ECO:0000256" key="1">
    <source>
        <dbReference type="PROSITE-ProRule" id="PRU00834"/>
    </source>
</evidence>
<organism evidence="3 4">
    <name type="scientific">Rehmannia glutinosa</name>
    <name type="common">Chinese foxglove</name>
    <dbReference type="NCBI Taxonomy" id="99300"/>
    <lineage>
        <taxon>Eukaryota</taxon>
        <taxon>Viridiplantae</taxon>
        <taxon>Streptophyta</taxon>
        <taxon>Embryophyta</taxon>
        <taxon>Tracheophyta</taxon>
        <taxon>Spermatophyta</taxon>
        <taxon>Magnoliopsida</taxon>
        <taxon>eudicotyledons</taxon>
        <taxon>Gunneridae</taxon>
        <taxon>Pentapetalae</taxon>
        <taxon>asterids</taxon>
        <taxon>lamiids</taxon>
        <taxon>Lamiales</taxon>
        <taxon>Orobanchaceae</taxon>
        <taxon>Rehmannieae</taxon>
        <taxon>Rehmannia</taxon>
    </lineage>
</organism>
<dbReference type="EMBL" id="JABTTQ020003493">
    <property type="protein sequence ID" value="KAK6116384.1"/>
    <property type="molecule type" value="Genomic_DNA"/>
</dbReference>
<dbReference type="PANTHER" id="PTHR20922">
    <property type="entry name" value="DNL-TYPE ZINC FINGER PROTEIN"/>
    <property type="match status" value="1"/>
</dbReference>
<feature type="domain" description="DNL-type" evidence="2">
    <location>
        <begin position="108"/>
        <end position="178"/>
    </location>
</feature>
<name>A0ABR0U220_REHGL</name>
<keyword evidence="4" id="KW-1185">Reference proteome</keyword>
<dbReference type="PANTHER" id="PTHR20922:SF19">
    <property type="entry name" value="F24J5.3"/>
    <property type="match status" value="1"/>
</dbReference>
<evidence type="ECO:0000259" key="2">
    <source>
        <dbReference type="PROSITE" id="PS51501"/>
    </source>
</evidence>
<dbReference type="Proteomes" id="UP001318860">
    <property type="component" value="Unassembled WGS sequence"/>
</dbReference>
<protein>
    <recommendedName>
        <fullName evidence="2">DNL-type domain-containing protein</fullName>
    </recommendedName>
</protein>
<keyword evidence="1" id="KW-0862">Zinc</keyword>
<dbReference type="InterPro" id="IPR007853">
    <property type="entry name" value="Znf_DNL-typ"/>
</dbReference>
<dbReference type="InterPro" id="IPR024158">
    <property type="entry name" value="Mt_import_TIM15"/>
</dbReference>
<dbReference type="PROSITE" id="PS51501">
    <property type="entry name" value="ZF_DNL"/>
    <property type="match status" value="1"/>
</dbReference>
<reference evidence="3 4" key="1">
    <citation type="journal article" date="2021" name="Comput. Struct. Biotechnol. J.">
        <title>De novo genome assembly of the potent medicinal plant Rehmannia glutinosa using nanopore technology.</title>
        <authorList>
            <person name="Ma L."/>
            <person name="Dong C."/>
            <person name="Song C."/>
            <person name="Wang X."/>
            <person name="Zheng X."/>
            <person name="Niu Y."/>
            <person name="Chen S."/>
            <person name="Feng W."/>
        </authorList>
    </citation>
    <scope>NUCLEOTIDE SEQUENCE [LARGE SCALE GENOMIC DNA]</scope>
    <source>
        <strain evidence="3">DH-2019</strain>
    </source>
</reference>
<evidence type="ECO:0000313" key="3">
    <source>
        <dbReference type="EMBL" id="KAK6116384.1"/>
    </source>
</evidence>
<evidence type="ECO:0000313" key="4">
    <source>
        <dbReference type="Proteomes" id="UP001318860"/>
    </source>
</evidence>
<accession>A0ABR0U220</accession>
<gene>
    <name evidence="3" type="ORF">DH2020_049846</name>
</gene>
<keyword evidence="1" id="KW-0863">Zinc-finger</keyword>
<comment type="caution">
    <text evidence="3">The sequence shown here is derived from an EMBL/GenBank/DDBJ whole genome shotgun (WGS) entry which is preliminary data.</text>
</comment>
<sequence length="178" mass="20149">MAAINSCKIRGFDYFPCSVPISHIKIKAPISSLSYSKFFRTNFGPSCEAFALPSRLRISNRRNKALVQCFTVPRISCLLEDGCEEYKETEQSSFPKNSQQEAFIDLKLPRRSLLVTFTCDACGSRSQRLINRLAYERGLVYVQCSGCSQYHKLVDNLGLVIEYNLQDEIDLDASTDHA</sequence>
<proteinExistence type="predicted"/>
<keyword evidence="1" id="KW-0479">Metal-binding</keyword>
<dbReference type="Pfam" id="PF05180">
    <property type="entry name" value="zf-DNL"/>
    <property type="match status" value="1"/>
</dbReference>